<dbReference type="SUPFAM" id="SSF46966">
    <property type="entry name" value="Spectrin repeat"/>
    <property type="match status" value="1"/>
</dbReference>
<evidence type="ECO:0000256" key="1">
    <source>
        <dbReference type="SAM" id="Coils"/>
    </source>
</evidence>
<evidence type="ECO:0000313" key="2">
    <source>
        <dbReference type="EMBL" id="CAF4926825.1"/>
    </source>
</evidence>
<proteinExistence type="predicted"/>
<gene>
    <name evidence="2" type="ORF">UJA718_LOCUS46686</name>
    <name evidence="3" type="ORF">UJA718_LOCUS48017</name>
</gene>
<keyword evidence="4" id="KW-1185">Reference proteome</keyword>
<comment type="caution">
    <text evidence="3">The sequence shown here is derived from an EMBL/GenBank/DDBJ whole genome shotgun (WGS) entry which is preliminary data.</text>
</comment>
<protein>
    <recommendedName>
        <fullName evidence="5">Spectrin alpha chain-like protein</fullName>
    </recommendedName>
</protein>
<feature type="coiled-coil region" evidence="1">
    <location>
        <begin position="29"/>
        <end position="56"/>
    </location>
</feature>
<evidence type="ECO:0000313" key="4">
    <source>
        <dbReference type="Proteomes" id="UP000663873"/>
    </source>
</evidence>
<dbReference type="AlphaFoldDB" id="A0A821YC84"/>
<reference evidence="3" key="1">
    <citation type="submission" date="2021-02" db="EMBL/GenBank/DDBJ databases">
        <authorList>
            <person name="Nowell W R."/>
        </authorList>
    </citation>
    <scope>NUCLEOTIDE SEQUENCE</scope>
</reference>
<evidence type="ECO:0008006" key="5">
    <source>
        <dbReference type="Google" id="ProtNLM"/>
    </source>
</evidence>
<name>A0A821YC84_9BILA</name>
<dbReference type="EMBL" id="CAJOBP010094065">
    <property type="protein sequence ID" value="CAF4956585.1"/>
    <property type="molecule type" value="Genomic_DNA"/>
</dbReference>
<feature type="non-terminal residue" evidence="3">
    <location>
        <position position="1"/>
    </location>
</feature>
<feature type="non-terminal residue" evidence="3">
    <location>
        <position position="80"/>
    </location>
</feature>
<organism evidence="3 4">
    <name type="scientific">Rotaria socialis</name>
    <dbReference type="NCBI Taxonomy" id="392032"/>
    <lineage>
        <taxon>Eukaryota</taxon>
        <taxon>Metazoa</taxon>
        <taxon>Spiralia</taxon>
        <taxon>Gnathifera</taxon>
        <taxon>Rotifera</taxon>
        <taxon>Eurotatoria</taxon>
        <taxon>Bdelloidea</taxon>
        <taxon>Philodinida</taxon>
        <taxon>Philodinidae</taxon>
        <taxon>Rotaria</taxon>
    </lineage>
</organism>
<dbReference type="Proteomes" id="UP000663873">
    <property type="component" value="Unassembled WGS sequence"/>
</dbReference>
<keyword evidence="1" id="KW-0175">Coiled coil</keyword>
<sequence>KEIENHEQRLLEHLNSECKRISQDYPTRADEFQERLQQLSDNYIELKETIKKRREHLELLENIHQYYYDLSEAEAWLGEQ</sequence>
<dbReference type="EMBL" id="CAJOBP010084837">
    <property type="protein sequence ID" value="CAF4926825.1"/>
    <property type="molecule type" value="Genomic_DNA"/>
</dbReference>
<accession>A0A821YC84</accession>
<dbReference type="Gene3D" id="1.20.58.60">
    <property type="match status" value="1"/>
</dbReference>
<evidence type="ECO:0000313" key="3">
    <source>
        <dbReference type="EMBL" id="CAF4956585.1"/>
    </source>
</evidence>